<evidence type="ECO:0000313" key="11">
    <source>
        <dbReference type="EMBL" id="KAJ7415908.1"/>
    </source>
</evidence>
<evidence type="ECO:0000256" key="6">
    <source>
        <dbReference type="ARBA" id="ARBA00022825"/>
    </source>
</evidence>
<dbReference type="PROSITE" id="PS00135">
    <property type="entry name" value="TRYPSIN_SER"/>
    <property type="match status" value="1"/>
</dbReference>
<evidence type="ECO:0000256" key="7">
    <source>
        <dbReference type="ARBA" id="ARBA00023157"/>
    </source>
</evidence>
<dbReference type="PROSITE" id="PS00134">
    <property type="entry name" value="TRYPSIN_HIS"/>
    <property type="match status" value="1"/>
</dbReference>
<dbReference type="SMART" id="SM00020">
    <property type="entry name" value="Tryp_SPc"/>
    <property type="match status" value="1"/>
</dbReference>
<evidence type="ECO:0000259" key="10">
    <source>
        <dbReference type="PROSITE" id="PS50240"/>
    </source>
</evidence>
<dbReference type="PANTHER" id="PTHR24252:SF8">
    <property type="entry name" value="ACROSIN"/>
    <property type="match status" value="1"/>
</dbReference>
<dbReference type="CDD" id="cd00190">
    <property type="entry name" value="Tryp_SPc"/>
    <property type="match status" value="1"/>
</dbReference>
<evidence type="ECO:0000256" key="3">
    <source>
        <dbReference type="ARBA" id="ARBA00017161"/>
    </source>
</evidence>
<evidence type="ECO:0000256" key="4">
    <source>
        <dbReference type="ARBA" id="ARBA00022670"/>
    </source>
</evidence>
<dbReference type="Proteomes" id="UP001145742">
    <property type="component" value="Unassembled WGS sequence"/>
</dbReference>
<dbReference type="InterPro" id="IPR001314">
    <property type="entry name" value="Peptidase_S1A"/>
</dbReference>
<dbReference type="Gene3D" id="2.40.10.10">
    <property type="entry name" value="Trypsin-like serine proteases"/>
    <property type="match status" value="2"/>
</dbReference>
<accession>A0ABQ9D6Q1</accession>
<organism evidence="11 12">
    <name type="scientific">Willisornis vidua</name>
    <name type="common">Xingu scale-backed antbird</name>
    <dbReference type="NCBI Taxonomy" id="1566151"/>
    <lineage>
        <taxon>Eukaryota</taxon>
        <taxon>Metazoa</taxon>
        <taxon>Chordata</taxon>
        <taxon>Craniata</taxon>
        <taxon>Vertebrata</taxon>
        <taxon>Euteleostomi</taxon>
        <taxon>Archelosauria</taxon>
        <taxon>Archosauria</taxon>
        <taxon>Dinosauria</taxon>
        <taxon>Saurischia</taxon>
        <taxon>Theropoda</taxon>
        <taxon>Coelurosauria</taxon>
        <taxon>Aves</taxon>
        <taxon>Neognathae</taxon>
        <taxon>Neoaves</taxon>
        <taxon>Telluraves</taxon>
        <taxon>Australaves</taxon>
        <taxon>Passeriformes</taxon>
        <taxon>Thamnophilidae</taxon>
        <taxon>Willisornis</taxon>
    </lineage>
</organism>
<keyword evidence="7" id="KW-1015">Disulfide bond</keyword>
<dbReference type="PANTHER" id="PTHR24252">
    <property type="entry name" value="ACROSIN-RELATED"/>
    <property type="match status" value="1"/>
</dbReference>
<evidence type="ECO:0000256" key="1">
    <source>
        <dbReference type="ARBA" id="ARBA00001656"/>
    </source>
</evidence>
<feature type="domain" description="Peptidase S1" evidence="10">
    <location>
        <begin position="48"/>
        <end position="288"/>
    </location>
</feature>
<protein>
    <recommendedName>
        <fullName evidence="3">Acrosin</fullName>
        <ecNumber evidence="2">3.4.21.10</ecNumber>
    </recommendedName>
</protein>
<dbReference type="InterPro" id="IPR009003">
    <property type="entry name" value="Peptidase_S1_PA"/>
</dbReference>
<sequence length="296" mass="32525">MSLLCLLILLATCGLAHGTWDNCGANCGLRPALHEYEHLGYGFHNTRIVGGTGARQGAWPWLVSIQYSWVQHTQHLCGGSLIGAEWVLTAAHCFDKIRNISSLILVIGATQLTKPCPWAQVRRIKQLQVHESFSRKGLINDIALVKLDKPVQCDRYIQVVCVPDPTQRVSELKTCYIAGWGSTFARASNSPDVLQEAKVHLIDVKLCNSSRWYGGIIRTGHVCAGYPEGKISTCLGDSGGPLMCEDKSADHYWVVGVTSWAKGCARARLPSVFTSVKHYYDWILVQLGLNPYGSGS</sequence>
<feature type="signal peptide" evidence="9">
    <location>
        <begin position="1"/>
        <end position="18"/>
    </location>
</feature>
<dbReference type="Pfam" id="PF00089">
    <property type="entry name" value="Trypsin"/>
    <property type="match status" value="1"/>
</dbReference>
<comment type="caution">
    <text evidence="11">The sequence shown here is derived from an EMBL/GenBank/DDBJ whole genome shotgun (WGS) entry which is preliminary data.</text>
</comment>
<dbReference type="PRINTS" id="PR00722">
    <property type="entry name" value="CHYMOTRYPSIN"/>
</dbReference>
<reference evidence="11" key="1">
    <citation type="submission" date="2019-10" db="EMBL/GenBank/DDBJ databases">
        <authorList>
            <person name="Soares A.E.R."/>
            <person name="Aleixo A."/>
            <person name="Schneider P."/>
            <person name="Miyaki C.Y."/>
            <person name="Schneider M.P."/>
            <person name="Mello C."/>
            <person name="Vasconcelos A.T.R."/>
        </authorList>
    </citation>
    <scope>NUCLEOTIDE SEQUENCE</scope>
    <source>
        <tissue evidence="11">Muscle</tissue>
    </source>
</reference>
<dbReference type="InterPro" id="IPR001254">
    <property type="entry name" value="Trypsin_dom"/>
</dbReference>
<proteinExistence type="predicted"/>
<dbReference type="PROSITE" id="PS50240">
    <property type="entry name" value="TRYPSIN_DOM"/>
    <property type="match status" value="1"/>
</dbReference>
<evidence type="ECO:0000256" key="8">
    <source>
        <dbReference type="RuleBase" id="RU363034"/>
    </source>
</evidence>
<keyword evidence="12" id="KW-1185">Reference proteome</keyword>
<keyword evidence="4 8" id="KW-0645">Protease</keyword>
<evidence type="ECO:0000256" key="9">
    <source>
        <dbReference type="SAM" id="SignalP"/>
    </source>
</evidence>
<dbReference type="InterPro" id="IPR043504">
    <property type="entry name" value="Peptidase_S1_PA_chymotrypsin"/>
</dbReference>
<evidence type="ECO:0000256" key="2">
    <source>
        <dbReference type="ARBA" id="ARBA00012050"/>
    </source>
</evidence>
<name>A0ABQ9D6Q1_9PASS</name>
<dbReference type="InterPro" id="IPR033116">
    <property type="entry name" value="TRYPSIN_SER"/>
</dbReference>
<dbReference type="EMBL" id="WHWB01033891">
    <property type="protein sequence ID" value="KAJ7415908.1"/>
    <property type="molecule type" value="Genomic_DNA"/>
</dbReference>
<keyword evidence="5 8" id="KW-0378">Hydrolase</keyword>
<keyword evidence="9" id="KW-0732">Signal</keyword>
<dbReference type="InterPro" id="IPR018114">
    <property type="entry name" value="TRYPSIN_HIS"/>
</dbReference>
<dbReference type="SUPFAM" id="SSF50494">
    <property type="entry name" value="Trypsin-like serine proteases"/>
    <property type="match status" value="1"/>
</dbReference>
<dbReference type="EC" id="3.4.21.10" evidence="2"/>
<evidence type="ECO:0000256" key="5">
    <source>
        <dbReference type="ARBA" id="ARBA00022801"/>
    </source>
</evidence>
<keyword evidence="6 8" id="KW-0720">Serine protease</keyword>
<evidence type="ECO:0000313" key="12">
    <source>
        <dbReference type="Proteomes" id="UP001145742"/>
    </source>
</evidence>
<feature type="chain" id="PRO_5045671750" description="Acrosin" evidence="9">
    <location>
        <begin position="19"/>
        <end position="296"/>
    </location>
</feature>
<comment type="catalytic activity">
    <reaction evidence="1">
        <text>Preferential cleavage: Arg-|-Xaa, Lys-|-Xaa.</text>
        <dbReference type="EC" id="3.4.21.10"/>
    </reaction>
</comment>
<gene>
    <name evidence="11" type="primary">ACR</name>
    <name evidence="11" type="ORF">WISP_75433</name>
</gene>